<feature type="compositionally biased region" description="Low complexity" evidence="1">
    <location>
        <begin position="285"/>
        <end position="298"/>
    </location>
</feature>
<feature type="region of interest" description="Disordered" evidence="1">
    <location>
        <begin position="283"/>
        <end position="359"/>
    </location>
</feature>
<dbReference type="Proteomes" id="UP000557566">
    <property type="component" value="Unassembled WGS sequence"/>
</dbReference>
<reference evidence="2 3" key="1">
    <citation type="journal article" date="2020" name="Genome Biol. Evol.">
        <title>A new high-quality draft genome assembly of the Chinese cordyceps Ophiocordyceps sinensis.</title>
        <authorList>
            <person name="Shu R."/>
            <person name="Zhang J."/>
            <person name="Meng Q."/>
            <person name="Zhang H."/>
            <person name="Zhou G."/>
            <person name="Li M."/>
            <person name="Wu P."/>
            <person name="Zhao Y."/>
            <person name="Chen C."/>
            <person name="Qin Q."/>
        </authorList>
    </citation>
    <scope>NUCLEOTIDE SEQUENCE [LARGE SCALE GENOMIC DNA]</scope>
    <source>
        <strain evidence="2 3">IOZ07</strain>
    </source>
</reference>
<name>A0A8H4PZN0_9HYPO</name>
<organism evidence="2 3">
    <name type="scientific">Ophiocordyceps sinensis</name>
    <dbReference type="NCBI Taxonomy" id="72228"/>
    <lineage>
        <taxon>Eukaryota</taxon>
        <taxon>Fungi</taxon>
        <taxon>Dikarya</taxon>
        <taxon>Ascomycota</taxon>
        <taxon>Pezizomycotina</taxon>
        <taxon>Sordariomycetes</taxon>
        <taxon>Hypocreomycetidae</taxon>
        <taxon>Hypocreales</taxon>
        <taxon>Ophiocordycipitaceae</taxon>
        <taxon>Ophiocordyceps</taxon>
    </lineage>
</organism>
<evidence type="ECO:0000313" key="3">
    <source>
        <dbReference type="Proteomes" id="UP000557566"/>
    </source>
</evidence>
<proteinExistence type="predicted"/>
<feature type="region of interest" description="Disordered" evidence="1">
    <location>
        <begin position="413"/>
        <end position="437"/>
    </location>
</feature>
<protein>
    <submittedName>
        <fullName evidence="2">Uncharacterized protein</fullName>
    </submittedName>
</protein>
<keyword evidence="3" id="KW-1185">Reference proteome</keyword>
<comment type="caution">
    <text evidence="2">The sequence shown here is derived from an EMBL/GenBank/DDBJ whole genome shotgun (WGS) entry which is preliminary data.</text>
</comment>
<feature type="region of interest" description="Disordered" evidence="1">
    <location>
        <begin position="213"/>
        <end position="250"/>
    </location>
</feature>
<evidence type="ECO:0000256" key="1">
    <source>
        <dbReference type="SAM" id="MobiDB-lite"/>
    </source>
</evidence>
<accession>A0A8H4PZN0</accession>
<gene>
    <name evidence="2" type="ORF">G6O67_000741</name>
</gene>
<dbReference type="OrthoDB" id="5151375at2759"/>
<sequence>MDMMDSKKEILRNVRGVLGCNGVRCLEDLAPMRQETLERRLTAANAKLQPTGKASIYATWLQQQAFRAKAAPPVTVIERWCHYLARRGCGKAMLQVVWMQAALTELDKWCGAMNSELVRDVRKHVFDTISATYPVEFDNSVRQGTAMDVDTTGPSVSGCSGATASDDAMEIETHASFAARGAGASSAMHESPFGGAAAAKTRFRGDRYKVGDHYATDSSGEAELTKGSSRQPGLVCQNDGNDNDGDDSKLKPIAEMDDVELEALRKADAFLDKLSDEMAAAQAIKASAPTPSPDATAAKTEHAPKKQKARSGRARIPMAGALVEPARPKPKVPKASVMETASEHQAMQDFSAPCTPKAAEPPVELGVTIKPLTKDPPYSAETQALFETRGNVWVNKKVPRKTALDMWDEMDAKKAAEEEANKAEKKTAEGGENKAAQ</sequence>
<evidence type="ECO:0000313" key="2">
    <source>
        <dbReference type="EMBL" id="KAF4513474.1"/>
    </source>
</evidence>
<dbReference type="EMBL" id="JAAVMX010000001">
    <property type="protein sequence ID" value="KAF4513474.1"/>
    <property type="molecule type" value="Genomic_DNA"/>
</dbReference>
<dbReference type="AlphaFoldDB" id="A0A8H4PZN0"/>